<dbReference type="InterPro" id="IPR050659">
    <property type="entry name" value="Peptidase_M24B"/>
</dbReference>
<dbReference type="Gene3D" id="3.90.230.10">
    <property type="entry name" value="Creatinase/methionine aminopeptidase superfamily"/>
    <property type="match status" value="1"/>
</dbReference>
<dbReference type="Proteomes" id="UP000681526">
    <property type="component" value="Unassembled WGS sequence"/>
</dbReference>
<gene>
    <name evidence="5" type="primary">txxe 1895-yqhT</name>
    <name evidence="5" type="ORF">TXXE_13510</name>
</gene>
<dbReference type="CDD" id="cd01092">
    <property type="entry name" value="APP-like"/>
    <property type="match status" value="1"/>
</dbReference>
<dbReference type="InterPro" id="IPR001131">
    <property type="entry name" value="Peptidase_M24B_aminopep-P_CS"/>
</dbReference>
<dbReference type="PANTHER" id="PTHR46112:SF3">
    <property type="entry name" value="AMINOPEPTIDASE YPDF"/>
    <property type="match status" value="1"/>
</dbReference>
<dbReference type="InterPro" id="IPR000994">
    <property type="entry name" value="Pept_M24"/>
</dbReference>
<evidence type="ECO:0000259" key="4">
    <source>
        <dbReference type="Pfam" id="PF01321"/>
    </source>
</evidence>
<dbReference type="InterPro" id="IPR000587">
    <property type="entry name" value="Creatinase_N"/>
</dbReference>
<dbReference type="Pfam" id="PF00557">
    <property type="entry name" value="Peptidase_M24"/>
    <property type="match status" value="1"/>
</dbReference>
<dbReference type="PANTHER" id="PTHR46112">
    <property type="entry name" value="AMINOPEPTIDASE"/>
    <property type="match status" value="1"/>
</dbReference>
<dbReference type="PRINTS" id="PR00599">
    <property type="entry name" value="MAPEPTIDASE"/>
</dbReference>
<evidence type="ECO:0000313" key="6">
    <source>
        <dbReference type="Proteomes" id="UP000681526"/>
    </source>
</evidence>
<protein>
    <submittedName>
        <fullName evidence="5">Proline dipeptidase</fullName>
        <ecNumber evidence="5">3.4.-.-</ecNumber>
    </submittedName>
</protein>
<dbReference type="Pfam" id="PF01321">
    <property type="entry name" value="Creatinase_N"/>
    <property type="match status" value="1"/>
</dbReference>
<name>A0ABN7S389_THEXY</name>
<dbReference type="EMBL" id="CAJRAY010000070">
    <property type="protein sequence ID" value="CAG5089891.1"/>
    <property type="molecule type" value="Genomic_DNA"/>
</dbReference>
<evidence type="ECO:0000256" key="2">
    <source>
        <dbReference type="ARBA" id="ARBA00022801"/>
    </source>
</evidence>
<dbReference type="InterPro" id="IPR001714">
    <property type="entry name" value="Pept_M24_MAP"/>
</dbReference>
<proteinExistence type="predicted"/>
<keyword evidence="2 5" id="KW-0378">Hydrolase</keyword>
<comment type="caution">
    <text evidence="5">The sequence shown here is derived from an EMBL/GenBank/DDBJ whole genome shotgun (WGS) entry which is preliminary data.</text>
</comment>
<dbReference type="EC" id="3.4.-.-" evidence="5"/>
<feature type="domain" description="Peptidase M24" evidence="3">
    <location>
        <begin position="140"/>
        <end position="341"/>
    </location>
</feature>
<sequence>MKTESRIQALRAELEAAGLEAMLVSSDVNRRYLSGFTGTAGALLFTPRGQYLLTDFRYMTQAPAQAPDYTVVEHAPDMMDTVGALLAEAGVKKLGFEERHVSYTDWSAWSKALSPVELVPVDGMAERLRVKKDADEIAVIQEAAKLADAAYAHILHFVRPGVTELDLAAELESFMRKNGAAGPSFDTIVASGERSAMPHGVASGRKLQPGEFVTFDFGAYYQGYCSDLTRTIVVGEPTDRHREIYAIVLEAQEHALANLKPGMTGREADALTRDIIARYGYGEFFGHGTGHGIGLEIHEAPRLSQRSDAVLVPGMVVTVEPGIYIPGFGGVRIEDDVVVTDTGIRVLTSSPKSFFATG</sequence>
<dbReference type="SUPFAM" id="SSF53092">
    <property type="entry name" value="Creatinase/prolidase N-terminal domain"/>
    <property type="match status" value="1"/>
</dbReference>
<organism evidence="5 6">
    <name type="scientific">Thermobacillus xylanilyticus</name>
    <dbReference type="NCBI Taxonomy" id="76633"/>
    <lineage>
        <taxon>Bacteria</taxon>
        <taxon>Bacillati</taxon>
        <taxon>Bacillota</taxon>
        <taxon>Bacilli</taxon>
        <taxon>Bacillales</taxon>
        <taxon>Paenibacillaceae</taxon>
        <taxon>Thermobacillus</taxon>
    </lineage>
</organism>
<keyword evidence="1" id="KW-0479">Metal-binding</keyword>
<dbReference type="Gene3D" id="3.40.350.10">
    <property type="entry name" value="Creatinase/prolidase N-terminal domain"/>
    <property type="match status" value="1"/>
</dbReference>
<accession>A0ABN7S389</accession>
<evidence type="ECO:0000259" key="3">
    <source>
        <dbReference type="Pfam" id="PF00557"/>
    </source>
</evidence>
<evidence type="ECO:0000256" key="1">
    <source>
        <dbReference type="ARBA" id="ARBA00022723"/>
    </source>
</evidence>
<dbReference type="SUPFAM" id="SSF55920">
    <property type="entry name" value="Creatinase/aminopeptidase"/>
    <property type="match status" value="1"/>
</dbReference>
<evidence type="ECO:0000313" key="5">
    <source>
        <dbReference type="EMBL" id="CAG5089891.1"/>
    </source>
</evidence>
<dbReference type="InterPro" id="IPR029149">
    <property type="entry name" value="Creatin/AminoP/Spt16_N"/>
</dbReference>
<reference evidence="5 6" key="1">
    <citation type="submission" date="2021-04" db="EMBL/GenBank/DDBJ databases">
        <authorList>
            <person name="Rakotoarivonina H."/>
        </authorList>
    </citation>
    <scope>NUCLEOTIDE SEQUENCE [LARGE SCALE GENOMIC DNA]</scope>
    <source>
        <strain evidence="5 6">XE</strain>
    </source>
</reference>
<feature type="domain" description="Creatinase N-terminal" evidence="4">
    <location>
        <begin position="6"/>
        <end position="130"/>
    </location>
</feature>
<dbReference type="RefSeq" id="WP_213485028.1">
    <property type="nucleotide sequence ID" value="NZ_CAJRAY010000070.1"/>
</dbReference>
<dbReference type="InterPro" id="IPR036005">
    <property type="entry name" value="Creatinase/aminopeptidase-like"/>
</dbReference>
<dbReference type="PROSITE" id="PS00491">
    <property type="entry name" value="PROLINE_PEPTIDASE"/>
    <property type="match status" value="1"/>
</dbReference>
<keyword evidence="6" id="KW-1185">Reference proteome</keyword>
<dbReference type="GO" id="GO:0016787">
    <property type="term" value="F:hydrolase activity"/>
    <property type="evidence" value="ECO:0007669"/>
    <property type="project" value="UniProtKB-KW"/>
</dbReference>